<organism evidence="1 2">
    <name type="scientific">Eretmocerus hayati</name>
    <dbReference type="NCBI Taxonomy" id="131215"/>
    <lineage>
        <taxon>Eukaryota</taxon>
        <taxon>Metazoa</taxon>
        <taxon>Ecdysozoa</taxon>
        <taxon>Arthropoda</taxon>
        <taxon>Hexapoda</taxon>
        <taxon>Insecta</taxon>
        <taxon>Pterygota</taxon>
        <taxon>Neoptera</taxon>
        <taxon>Endopterygota</taxon>
        <taxon>Hymenoptera</taxon>
        <taxon>Apocrita</taxon>
        <taxon>Proctotrupomorpha</taxon>
        <taxon>Chalcidoidea</taxon>
        <taxon>Aphelinidae</taxon>
        <taxon>Aphelininae</taxon>
        <taxon>Eretmocerus</taxon>
    </lineage>
</organism>
<accession>A0ACC2PDV8</accession>
<gene>
    <name evidence="1" type="ORF">QAD02_017430</name>
</gene>
<keyword evidence="2" id="KW-1185">Reference proteome</keyword>
<reference evidence="1" key="1">
    <citation type="submission" date="2023-04" db="EMBL/GenBank/DDBJ databases">
        <title>A chromosome-level genome assembly of the parasitoid wasp Eretmocerus hayati.</title>
        <authorList>
            <person name="Zhong Y."/>
            <person name="Liu S."/>
            <person name="Liu Y."/>
        </authorList>
    </citation>
    <scope>NUCLEOTIDE SEQUENCE</scope>
    <source>
        <strain evidence="1">ZJU_SS_LIU_2023</strain>
    </source>
</reference>
<evidence type="ECO:0000313" key="2">
    <source>
        <dbReference type="Proteomes" id="UP001239111"/>
    </source>
</evidence>
<evidence type="ECO:0000313" key="1">
    <source>
        <dbReference type="EMBL" id="KAJ8681638.1"/>
    </source>
</evidence>
<comment type="caution">
    <text evidence="1">The sequence shown here is derived from an EMBL/GenBank/DDBJ whole genome shotgun (WGS) entry which is preliminary data.</text>
</comment>
<sequence>MFGLKPLLDTDVEELWTSETGCLLRSELAELSLKYGGLNIWGSRSERAHLRLLRSDIEDWLQCLQACNDGWWFPDALRCIRSSELILKDWDYRLRNGVWPSIENDPEDDKLSKQRRRWEKPSQEILQRVWTLVKEERKLWSALTIK</sequence>
<name>A0ACC2PDV8_9HYME</name>
<dbReference type="Proteomes" id="UP001239111">
    <property type="component" value="Chromosome 1"/>
</dbReference>
<protein>
    <submittedName>
        <fullName evidence="1">Uncharacterized protein</fullName>
    </submittedName>
</protein>
<proteinExistence type="predicted"/>
<dbReference type="EMBL" id="CM056741">
    <property type="protein sequence ID" value="KAJ8681638.1"/>
    <property type="molecule type" value="Genomic_DNA"/>
</dbReference>